<evidence type="ECO:0000313" key="3">
    <source>
        <dbReference type="EMBL" id="SDR28787.1"/>
    </source>
</evidence>
<feature type="domain" description="Water stress and hypersensitive response" evidence="2">
    <location>
        <begin position="31"/>
        <end position="150"/>
    </location>
</feature>
<dbReference type="EMBL" id="FNLC01000003">
    <property type="protein sequence ID" value="SDR28787.1"/>
    <property type="molecule type" value="Genomic_DNA"/>
</dbReference>
<dbReference type="AlphaFoldDB" id="A0A1H1HTM8"/>
<evidence type="ECO:0000256" key="1">
    <source>
        <dbReference type="SAM" id="MobiDB-lite"/>
    </source>
</evidence>
<reference evidence="4" key="1">
    <citation type="submission" date="2016-10" db="EMBL/GenBank/DDBJ databases">
        <authorList>
            <person name="Varghese N."/>
            <person name="Submissions S."/>
        </authorList>
    </citation>
    <scope>NUCLEOTIDE SEQUENCE [LARGE SCALE GENOMIC DNA]</scope>
    <source>
        <strain evidence="4">DSM 24767</strain>
    </source>
</reference>
<dbReference type="InterPro" id="IPR004864">
    <property type="entry name" value="LEA_2"/>
</dbReference>
<dbReference type="Proteomes" id="UP000198848">
    <property type="component" value="Unassembled WGS sequence"/>
</dbReference>
<dbReference type="SUPFAM" id="SSF117070">
    <property type="entry name" value="LEA14-like"/>
    <property type="match status" value="2"/>
</dbReference>
<accession>A0A1H1HTM8</accession>
<keyword evidence="4" id="KW-1185">Reference proteome</keyword>
<dbReference type="Gene3D" id="2.60.40.10">
    <property type="entry name" value="Immunoglobulins"/>
    <property type="match status" value="2"/>
</dbReference>
<dbReference type="OrthoDB" id="105458at2157"/>
<evidence type="ECO:0000259" key="2">
    <source>
        <dbReference type="SMART" id="SM00769"/>
    </source>
</evidence>
<protein>
    <submittedName>
        <fullName evidence="3">LEA14-like dessication related protein</fullName>
    </submittedName>
</protein>
<dbReference type="GO" id="GO:0009269">
    <property type="term" value="P:response to desiccation"/>
    <property type="evidence" value="ECO:0007669"/>
    <property type="project" value="InterPro"/>
</dbReference>
<evidence type="ECO:0000313" key="4">
    <source>
        <dbReference type="Proteomes" id="UP000198848"/>
    </source>
</evidence>
<sequence>MIRKVFALVVVLGVCTTGALGGLYAVGAVGIPDAGLENNAWGEVDDERIEVVTTVWIDNPNPGIEPDDLSLEYDLALNGVHLASGSVDEVAAPSGNTTTEIRTDLRYGQLSDWWVSHIETDEVSTLEADVTTHATLGPLSGSPSYTHEDEIETDLEPMIEDALAEQEGEYSLSPVSTGSGVQSEVLEPTVEIRDTSAEWGEVDDEETELYLTYEVYNPNAYPLPTPALTGEMEFNDRIVADWDAHDVEVLDAANDAAIPPRSSREITFVATLSNDDAVDWFATHVDNDEVTDAEFRAQLAMSVAGETVTIPEDGDAIRCEYEMATAIFVDQEAGLTEEGCEVLPWATPEEGDLEEVGAANDPDDVEYDDSDEDGAGLGIVGTELVTLSG</sequence>
<gene>
    <name evidence="3" type="ORF">SAMN04489842_3039</name>
</gene>
<dbReference type="InterPro" id="IPR013990">
    <property type="entry name" value="WHy-dom"/>
</dbReference>
<dbReference type="SMART" id="SM00769">
    <property type="entry name" value="WHy"/>
    <property type="match status" value="2"/>
</dbReference>
<feature type="compositionally biased region" description="Acidic residues" evidence="1">
    <location>
        <begin position="349"/>
        <end position="374"/>
    </location>
</feature>
<dbReference type="STRING" id="1095778.SAMN04489842_3039"/>
<dbReference type="RefSeq" id="WP_090383529.1">
    <property type="nucleotide sequence ID" value="NZ_FNLC01000003.1"/>
</dbReference>
<dbReference type="InterPro" id="IPR013783">
    <property type="entry name" value="Ig-like_fold"/>
</dbReference>
<proteinExistence type="predicted"/>
<feature type="domain" description="Water stress and hypersensitive response" evidence="2">
    <location>
        <begin position="192"/>
        <end position="315"/>
    </location>
</feature>
<dbReference type="Pfam" id="PF03168">
    <property type="entry name" value="LEA_2"/>
    <property type="match status" value="1"/>
</dbReference>
<organism evidence="3 4">
    <name type="scientific">Natronobacterium texcoconense</name>
    <dbReference type="NCBI Taxonomy" id="1095778"/>
    <lineage>
        <taxon>Archaea</taxon>
        <taxon>Methanobacteriati</taxon>
        <taxon>Methanobacteriota</taxon>
        <taxon>Stenosarchaea group</taxon>
        <taxon>Halobacteria</taxon>
        <taxon>Halobacteriales</taxon>
        <taxon>Natrialbaceae</taxon>
        <taxon>Natronobacterium</taxon>
    </lineage>
</organism>
<name>A0A1H1HTM8_NATTX</name>
<feature type="region of interest" description="Disordered" evidence="1">
    <location>
        <begin position="348"/>
        <end position="376"/>
    </location>
</feature>